<dbReference type="AlphaFoldDB" id="A0A1H1E5Y2"/>
<feature type="compositionally biased region" description="Polar residues" evidence="1">
    <location>
        <begin position="12"/>
        <end position="31"/>
    </location>
</feature>
<gene>
    <name evidence="2" type="ORF">SAMN04489718_2368</name>
</gene>
<feature type="compositionally biased region" description="Basic and acidic residues" evidence="1">
    <location>
        <begin position="32"/>
        <end position="41"/>
    </location>
</feature>
<sequence>MSGHPQPGADRGSTTGTATQSESPRSLSLQCRRSEPEQEEKLRCVSRMHCTAGPLAA</sequence>
<dbReference type="EMBL" id="FNKO01000002">
    <property type="protein sequence ID" value="SDQ83536.1"/>
    <property type="molecule type" value="Genomic_DNA"/>
</dbReference>
<proteinExistence type="predicted"/>
<name>A0A1H1E5Y2_9ACTN</name>
<evidence type="ECO:0000313" key="3">
    <source>
        <dbReference type="Proteomes" id="UP000199301"/>
    </source>
</evidence>
<accession>A0A1H1E5Y2</accession>
<keyword evidence="3" id="KW-1185">Reference proteome</keyword>
<evidence type="ECO:0000313" key="2">
    <source>
        <dbReference type="EMBL" id="SDQ83536.1"/>
    </source>
</evidence>
<feature type="region of interest" description="Disordered" evidence="1">
    <location>
        <begin position="1"/>
        <end position="41"/>
    </location>
</feature>
<dbReference type="Proteomes" id="UP000199301">
    <property type="component" value="Unassembled WGS sequence"/>
</dbReference>
<evidence type="ECO:0000256" key="1">
    <source>
        <dbReference type="SAM" id="MobiDB-lite"/>
    </source>
</evidence>
<reference evidence="3" key="1">
    <citation type="submission" date="2016-10" db="EMBL/GenBank/DDBJ databases">
        <authorList>
            <person name="Varghese N."/>
            <person name="Submissions S."/>
        </authorList>
    </citation>
    <scope>NUCLEOTIDE SEQUENCE [LARGE SCALE GENOMIC DNA]</scope>
    <source>
        <strain evidence="3">DSM 45459</strain>
    </source>
</reference>
<protein>
    <submittedName>
        <fullName evidence="2">Uncharacterized protein</fullName>
    </submittedName>
</protein>
<organism evidence="2 3">
    <name type="scientific">Actinopolyspora saharensis</name>
    <dbReference type="NCBI Taxonomy" id="995062"/>
    <lineage>
        <taxon>Bacteria</taxon>
        <taxon>Bacillati</taxon>
        <taxon>Actinomycetota</taxon>
        <taxon>Actinomycetes</taxon>
        <taxon>Actinopolysporales</taxon>
        <taxon>Actinopolysporaceae</taxon>
        <taxon>Actinopolyspora</taxon>
    </lineage>
</organism>